<protein>
    <submittedName>
        <fullName evidence="1">Uncharacterized protein</fullName>
    </submittedName>
</protein>
<proteinExistence type="predicted"/>
<dbReference type="Proteomes" id="UP001187192">
    <property type="component" value="Unassembled WGS sequence"/>
</dbReference>
<evidence type="ECO:0000313" key="1">
    <source>
        <dbReference type="EMBL" id="GMN45766.1"/>
    </source>
</evidence>
<accession>A0AA88AKQ3</accession>
<dbReference type="AlphaFoldDB" id="A0AA88AKQ3"/>
<sequence>MAMVIARYIRLHLRLNLHPRRLLHWLLAATAIAGREDRNFNGRRCRDLPSDGDIRYDNNGVGAISGEVEIDLGFFNLGLGFCNLGLEIEAQVLGSSSIANLKSRGAIEACKARRSIACEPHRCAGEIREVIWSSLIVIAILHCRSLSSLSIPGEHLRW</sequence>
<reference evidence="1" key="1">
    <citation type="submission" date="2023-07" db="EMBL/GenBank/DDBJ databases">
        <title>draft genome sequence of fig (Ficus carica).</title>
        <authorList>
            <person name="Takahashi T."/>
            <person name="Nishimura K."/>
        </authorList>
    </citation>
    <scope>NUCLEOTIDE SEQUENCE</scope>
</reference>
<evidence type="ECO:0000313" key="2">
    <source>
        <dbReference type="Proteomes" id="UP001187192"/>
    </source>
</evidence>
<name>A0AA88AKQ3_FICCA</name>
<comment type="caution">
    <text evidence="1">The sequence shown here is derived from an EMBL/GenBank/DDBJ whole genome shotgun (WGS) entry which is preliminary data.</text>
</comment>
<dbReference type="EMBL" id="BTGU01000021">
    <property type="protein sequence ID" value="GMN45766.1"/>
    <property type="molecule type" value="Genomic_DNA"/>
</dbReference>
<keyword evidence="2" id="KW-1185">Reference proteome</keyword>
<gene>
    <name evidence="1" type="ORF">TIFTF001_014961</name>
</gene>
<organism evidence="1 2">
    <name type="scientific">Ficus carica</name>
    <name type="common">Common fig</name>
    <dbReference type="NCBI Taxonomy" id="3494"/>
    <lineage>
        <taxon>Eukaryota</taxon>
        <taxon>Viridiplantae</taxon>
        <taxon>Streptophyta</taxon>
        <taxon>Embryophyta</taxon>
        <taxon>Tracheophyta</taxon>
        <taxon>Spermatophyta</taxon>
        <taxon>Magnoliopsida</taxon>
        <taxon>eudicotyledons</taxon>
        <taxon>Gunneridae</taxon>
        <taxon>Pentapetalae</taxon>
        <taxon>rosids</taxon>
        <taxon>fabids</taxon>
        <taxon>Rosales</taxon>
        <taxon>Moraceae</taxon>
        <taxon>Ficeae</taxon>
        <taxon>Ficus</taxon>
    </lineage>
</organism>